<comment type="subcellular location">
    <subcellularLocation>
        <location evidence="5">Cytoplasm</location>
    </subcellularLocation>
    <subcellularLocation>
        <location evidence="5">Nucleus</location>
    </subcellularLocation>
</comment>
<evidence type="ECO:0000256" key="5">
    <source>
        <dbReference type="RuleBase" id="RU004203"/>
    </source>
</evidence>
<keyword evidence="2 5" id="KW-0647">Proteasome</keyword>
<dbReference type="GO" id="GO:0005839">
    <property type="term" value="C:proteasome core complex"/>
    <property type="evidence" value="ECO:0007669"/>
    <property type="project" value="InterPro"/>
</dbReference>
<dbReference type="InterPro" id="IPR016050">
    <property type="entry name" value="Proteasome_bsu_CS"/>
</dbReference>
<evidence type="ECO:0000256" key="4">
    <source>
        <dbReference type="ARBA" id="ARBA00026071"/>
    </source>
</evidence>
<keyword evidence="6" id="KW-1185">Reference proteome</keyword>
<dbReference type="GO" id="GO:0005634">
    <property type="term" value="C:nucleus"/>
    <property type="evidence" value="ECO:0007669"/>
    <property type="project" value="UniProtKB-SubCell"/>
</dbReference>
<comment type="subunit">
    <text evidence="4">The 26S proteasome consists of a 20S proteasome core and two 19S regulatory subunits. The 20S proteasome core is composed of 28 subunits that are arranged in four stacked rings, resulting in a barrel-shaped structure. The two end rings are each formed by seven alpha subunits, and the two central rings are each formed by seven beta subunits. The catalytic chamber with the active sites is on the inside of the barrel.</text>
</comment>
<dbReference type="GeneID" id="103524638"/>
<evidence type="ECO:0000256" key="3">
    <source>
        <dbReference type="ARBA" id="ARBA00024953"/>
    </source>
</evidence>
<dbReference type="RefSeq" id="XP_008487890.2">
    <property type="nucleotide sequence ID" value="XM_008489668.2"/>
</dbReference>
<evidence type="ECO:0000256" key="2">
    <source>
        <dbReference type="ARBA" id="ARBA00022942"/>
    </source>
</evidence>
<dbReference type="PANTHER" id="PTHR32194:SF2">
    <property type="entry name" value="PROTEASOME SUBUNIT BETA TYPE-1"/>
    <property type="match status" value="1"/>
</dbReference>
<protein>
    <recommendedName>
        <fullName evidence="5">Proteasome subunit beta</fullName>
    </recommendedName>
</protein>
<reference evidence="7" key="1">
    <citation type="submission" date="2025-08" db="UniProtKB">
        <authorList>
            <consortium name="RefSeq"/>
        </authorList>
    </citation>
    <scope>IDENTIFICATION</scope>
</reference>
<proteinExistence type="inferred from homology"/>
<dbReference type="GO" id="GO:0051603">
    <property type="term" value="P:proteolysis involved in protein catabolic process"/>
    <property type="evidence" value="ECO:0007669"/>
    <property type="project" value="InterPro"/>
</dbReference>
<comment type="function">
    <text evidence="5">Component of the proteasome, a multicatalytic proteinase complex which is characterized by its ability to cleave peptides with Arg, Phe, Tyr, Leu, and Glu adjacent to the leaving group at neutral or slightly basic pH. The proteasome has an ATP-dependent proteolytic activity.</text>
</comment>
<dbReference type="PaxDb" id="121845-A0A1S3DUL9"/>
<dbReference type="InterPro" id="IPR029055">
    <property type="entry name" value="Ntn_hydrolases_N"/>
</dbReference>
<comment type="similarity">
    <text evidence="5">Belongs to the peptidase T1B family.</text>
</comment>
<evidence type="ECO:0000313" key="6">
    <source>
        <dbReference type="Proteomes" id="UP000079169"/>
    </source>
</evidence>
<dbReference type="SUPFAM" id="SSF56235">
    <property type="entry name" value="N-terminal nucleophile aminohydrolases (Ntn hydrolases)"/>
    <property type="match status" value="1"/>
</dbReference>
<dbReference type="GO" id="GO:0005737">
    <property type="term" value="C:cytoplasm"/>
    <property type="evidence" value="ECO:0007669"/>
    <property type="project" value="UniProtKB-SubCell"/>
</dbReference>
<gene>
    <name evidence="7" type="primary">LOC103524638</name>
</gene>
<sequence length="224" mass="24495">MTEAMLEHYVQHGGTVMAIAGPDFALIASDTRSSSNGTIVSNNQLKIFRLPNQTAVGISGNMADSLEVVSRLQAEINRSAEAKGQPLSLPGTAEMLSLLLYERRIFPYYVQVLLVGIDGTGKGGVYSYDPVGHCEKVAYRLHGTSAKFMLASMSYLLSPYESEFDYTDVITMALEELTPVVKDLYTSCSEVDPATGGGCEIWILRPNKEGGVEYETVQHQLRQD</sequence>
<accession>A0A1S3DUL9</accession>
<comment type="function">
    <text evidence="3">Non-catalytic component of the proteasome, a multicatalytic proteinase complex which is characterized by its ability to cleave peptides with Arg, Phe, Tyr, Leu, and Glu adjacent to the leaving group at neutral or slightly basic pH. The proteasome has an ATP-dependent proteolytic activity.</text>
</comment>
<evidence type="ECO:0000313" key="7">
    <source>
        <dbReference type="RefSeq" id="XP_008487890.2"/>
    </source>
</evidence>
<dbReference type="KEGG" id="dci:103524638"/>
<keyword evidence="5" id="KW-0539">Nucleus</keyword>
<dbReference type="Gene3D" id="3.60.20.10">
    <property type="entry name" value="Glutamine Phosphoribosylpyrophosphate, subunit 1, domain 1"/>
    <property type="match status" value="1"/>
</dbReference>
<dbReference type="InterPro" id="IPR001353">
    <property type="entry name" value="Proteasome_sua/b"/>
</dbReference>
<evidence type="ECO:0000256" key="1">
    <source>
        <dbReference type="ARBA" id="ARBA00022490"/>
    </source>
</evidence>
<organism evidence="6 7">
    <name type="scientific">Diaphorina citri</name>
    <name type="common">Asian citrus psyllid</name>
    <dbReference type="NCBI Taxonomy" id="121845"/>
    <lineage>
        <taxon>Eukaryota</taxon>
        <taxon>Metazoa</taxon>
        <taxon>Ecdysozoa</taxon>
        <taxon>Arthropoda</taxon>
        <taxon>Hexapoda</taxon>
        <taxon>Insecta</taxon>
        <taxon>Pterygota</taxon>
        <taxon>Neoptera</taxon>
        <taxon>Paraneoptera</taxon>
        <taxon>Hemiptera</taxon>
        <taxon>Sternorrhyncha</taxon>
        <taxon>Psylloidea</taxon>
        <taxon>Psyllidae</taxon>
        <taxon>Diaphorininae</taxon>
        <taxon>Diaphorina</taxon>
    </lineage>
</organism>
<dbReference type="Proteomes" id="UP000079169">
    <property type="component" value="Unplaced"/>
</dbReference>
<name>A0A1S3DUL9_DIACI</name>
<dbReference type="InterPro" id="IPR023333">
    <property type="entry name" value="Proteasome_suB-type"/>
</dbReference>
<dbReference type="PANTHER" id="PTHR32194">
    <property type="entry name" value="METALLOPROTEASE TLDD"/>
    <property type="match status" value="1"/>
</dbReference>
<comment type="subunit">
    <text evidence="5">Component of the proteasome complex.</text>
</comment>
<dbReference type="PROSITE" id="PS00854">
    <property type="entry name" value="PROTEASOME_BETA_1"/>
    <property type="match status" value="1"/>
</dbReference>
<dbReference type="AlphaFoldDB" id="A0A1S3DUL9"/>
<dbReference type="STRING" id="121845.A0A1S3DUL9"/>
<keyword evidence="1 5" id="KW-0963">Cytoplasm</keyword>
<dbReference type="Pfam" id="PF00227">
    <property type="entry name" value="Proteasome"/>
    <property type="match status" value="1"/>
</dbReference>